<feature type="region of interest" description="Disordered" evidence="1">
    <location>
        <begin position="76"/>
        <end position="127"/>
    </location>
</feature>
<evidence type="ECO:0008006" key="6">
    <source>
        <dbReference type="Google" id="ProtNLM"/>
    </source>
</evidence>
<feature type="region of interest" description="Disordered" evidence="1">
    <location>
        <begin position="737"/>
        <end position="761"/>
    </location>
</feature>
<organism evidence="4 5">
    <name type="scientific">Colocasia esculenta</name>
    <name type="common">Wild taro</name>
    <name type="synonym">Arum esculentum</name>
    <dbReference type="NCBI Taxonomy" id="4460"/>
    <lineage>
        <taxon>Eukaryota</taxon>
        <taxon>Viridiplantae</taxon>
        <taxon>Streptophyta</taxon>
        <taxon>Embryophyta</taxon>
        <taxon>Tracheophyta</taxon>
        <taxon>Spermatophyta</taxon>
        <taxon>Magnoliopsida</taxon>
        <taxon>Liliopsida</taxon>
        <taxon>Araceae</taxon>
        <taxon>Aroideae</taxon>
        <taxon>Colocasieae</taxon>
        <taxon>Colocasia</taxon>
    </lineage>
</organism>
<evidence type="ECO:0000256" key="1">
    <source>
        <dbReference type="SAM" id="MobiDB-lite"/>
    </source>
</evidence>
<proteinExistence type="predicted"/>
<accession>A0A843W968</accession>
<protein>
    <recommendedName>
        <fullName evidence="6">Nitrate regulatory gene2 protein</fullName>
    </recommendedName>
</protein>
<dbReference type="Proteomes" id="UP000652761">
    <property type="component" value="Unassembled WGS sequence"/>
</dbReference>
<dbReference type="OrthoDB" id="1893612at2759"/>
<evidence type="ECO:0000313" key="5">
    <source>
        <dbReference type="Proteomes" id="UP000652761"/>
    </source>
</evidence>
<feature type="compositionally biased region" description="Basic and acidic residues" evidence="1">
    <location>
        <begin position="737"/>
        <end position="747"/>
    </location>
</feature>
<feature type="compositionally biased region" description="Low complexity" evidence="1">
    <location>
        <begin position="109"/>
        <end position="123"/>
    </location>
</feature>
<feature type="compositionally biased region" description="Low complexity" evidence="1">
    <location>
        <begin position="76"/>
        <end position="90"/>
    </location>
</feature>
<dbReference type="InterPro" id="IPR006867">
    <property type="entry name" value="DUF632"/>
</dbReference>
<keyword evidence="5" id="KW-1185">Reference proteome</keyword>
<sequence>MGGCAASRLGGGGEEEDAVALCRERKRLLKSAVDRRYALAEAHSKYIRSLYSMAGAITLFVVGHSSPTPILITLPPSSSPSSISAASDPSFLRQTPTEPNTEAAALRWSPSPASSSSSSSAISEAGEQEVCEMAGGGMTGNEEAVEVGNAEMGYGCFFSGMPPPPPSPMRSFGWDFFDPFDGVRAAEEAAMLAGLNRSSEEDLRVVREEEGIPELEEVGQQEENGGGEGGEAGKLVAADGGGGDGDVNKGEMVPRAAEDVVAAGREEVREKGEKGLTVVDTPTRERELLDALRDVVDHFIRAYDSGKEVSRMLEASMVHFCPPLEDRKENSSKFIQAITWHRSPSTQSSSSYTSFLASSSKDSSWTESKSDLFDDFGGMASGSHSQTLGRLYAWEKKLYEEVKAGDQIRRIYERKCAQLRSQDAKGVATNSADKTRAVAKDLYTRIWVAVRSAESISQRIQKLRDEELQPQLIELLKGLMDTWRIMLESHETQNQIVFEVKSFMSPAYGKFCTNQHRHASFQLLAELQNWRSCFMSYLTAQKAYVEAIYGWLSKFILPEVEFCSRRRASVPPYRGVGPPMLVICHDWLTSLQKLPDRSVSCAMKCFSRDLRVLCVKQEEEQQQKRKVDNLAKELGKKIFAFQRAENRFLEPKLSELKAETDMRQRAEYLSGRKSVLDEFRERLEGEKAKHHECMQETQRVTLNGFKTGFANIFNALTEFSRDSLKLYNTLVMYKDKTKQTDESRKEAPTITEGSEPETDCR</sequence>
<reference evidence="4" key="1">
    <citation type="submission" date="2017-07" db="EMBL/GenBank/DDBJ databases">
        <title>Taro Niue Genome Assembly and Annotation.</title>
        <authorList>
            <person name="Atibalentja N."/>
            <person name="Keating K."/>
            <person name="Fields C.J."/>
        </authorList>
    </citation>
    <scope>NUCLEOTIDE SEQUENCE</scope>
    <source>
        <strain evidence="4">Niue_2</strain>
        <tissue evidence="4">Leaf</tissue>
    </source>
</reference>
<name>A0A843W968_COLES</name>
<evidence type="ECO:0000259" key="3">
    <source>
        <dbReference type="Pfam" id="PF04783"/>
    </source>
</evidence>
<dbReference type="Pfam" id="PF04783">
    <property type="entry name" value="DUF630"/>
    <property type="match status" value="1"/>
</dbReference>
<dbReference type="EMBL" id="NMUH01002818">
    <property type="protein sequence ID" value="MQM02221.1"/>
    <property type="molecule type" value="Genomic_DNA"/>
</dbReference>
<evidence type="ECO:0000259" key="2">
    <source>
        <dbReference type="Pfam" id="PF04782"/>
    </source>
</evidence>
<comment type="caution">
    <text evidence="4">The sequence shown here is derived from an EMBL/GenBank/DDBJ whole genome shotgun (WGS) entry which is preliminary data.</text>
</comment>
<dbReference type="PANTHER" id="PTHR21450:SF17">
    <property type="entry name" value="OS09G0542500 PROTEIN"/>
    <property type="match status" value="1"/>
</dbReference>
<gene>
    <name evidence="4" type="ORF">Taro_034984</name>
</gene>
<evidence type="ECO:0000313" key="4">
    <source>
        <dbReference type="EMBL" id="MQM02221.1"/>
    </source>
</evidence>
<dbReference type="Pfam" id="PF04782">
    <property type="entry name" value="DUF632"/>
    <property type="match status" value="1"/>
</dbReference>
<dbReference type="AlphaFoldDB" id="A0A843W968"/>
<feature type="domain" description="DUF632" evidence="2">
    <location>
        <begin position="288"/>
        <end position="610"/>
    </location>
</feature>
<feature type="domain" description="DUF630" evidence="3">
    <location>
        <begin position="3"/>
        <end position="63"/>
    </location>
</feature>
<dbReference type="InterPro" id="IPR006868">
    <property type="entry name" value="DUF630"/>
</dbReference>
<dbReference type="PANTHER" id="PTHR21450">
    <property type="entry name" value="PROTEIN ALTERED PHOSPHATE STARVATION RESPONSE 1"/>
    <property type="match status" value="1"/>
</dbReference>